<comment type="caution">
    <text evidence="1">The sequence shown here is derived from an EMBL/GenBank/DDBJ whole genome shotgun (WGS) entry which is preliminary data.</text>
</comment>
<reference evidence="1" key="1">
    <citation type="submission" date="2022-06" db="EMBL/GenBank/DDBJ databases">
        <authorList>
            <person name="Legras J.-L."/>
            <person name="Devillers H."/>
            <person name="Grondin C."/>
        </authorList>
    </citation>
    <scope>NUCLEOTIDE SEQUENCE</scope>
    <source>
        <strain evidence="1">CLIB 1444</strain>
    </source>
</reference>
<dbReference type="EMBL" id="CALSDN010000001">
    <property type="protein sequence ID" value="CAH6718750.1"/>
    <property type="molecule type" value="Genomic_DNA"/>
</dbReference>
<evidence type="ECO:0000313" key="1">
    <source>
        <dbReference type="EMBL" id="CAH6718750.1"/>
    </source>
</evidence>
<protein>
    <submittedName>
        <fullName evidence="1">Very-long-chain enoyl-CoA reductase</fullName>
    </submittedName>
</protein>
<gene>
    <name evidence="1" type="ORF">CLIB1444_01S13696</name>
</gene>
<proteinExistence type="predicted"/>
<organism evidence="1 2">
    <name type="scientific">[Candida] jaroonii</name>
    <dbReference type="NCBI Taxonomy" id="467808"/>
    <lineage>
        <taxon>Eukaryota</taxon>
        <taxon>Fungi</taxon>
        <taxon>Dikarya</taxon>
        <taxon>Ascomycota</taxon>
        <taxon>Saccharomycotina</taxon>
        <taxon>Pichiomycetes</taxon>
        <taxon>Debaryomycetaceae</taxon>
        <taxon>Yamadazyma</taxon>
    </lineage>
</organism>
<evidence type="ECO:0000313" key="2">
    <source>
        <dbReference type="Proteomes" id="UP001152531"/>
    </source>
</evidence>
<name>A0ACA9Y2C1_9ASCO</name>
<dbReference type="Proteomes" id="UP001152531">
    <property type="component" value="Unassembled WGS sequence"/>
</dbReference>
<sequence>MILDIKSKSKSIKSLSSDEFTPTSFTNDLIEVIAKDNNLNKNRIRITSENEKGKTVLAINKTFKQLGISDDSQLIVKDLGPQIDWKTVFVIEYLGPIIFHSIFFYGYHSFFNEYQNTTAQIVLYDLSLLHFTKREYETLFVHKFSNATMPVKNIFKNSFHYWILNGVLCSAFVYVPETLEYSKNTLVRWAFSSFDWSPSFIILWSVLIIFCEFSNYLTHVNLSSLRDKNPKNYEIPFGYGFNWVSCPNYFFEIMSFVGFSILSGNWTYILFTLVASVQMYIWAVGKHKRYLKTFGDDYKKLNRKVLVPFIL</sequence>
<accession>A0ACA9Y2C1</accession>
<keyword evidence="2" id="KW-1185">Reference proteome</keyword>